<evidence type="ECO:0000256" key="1">
    <source>
        <dbReference type="SAM" id="MobiDB-lite"/>
    </source>
</evidence>
<dbReference type="InterPro" id="IPR057537">
    <property type="entry name" value="C2_C2CD3_N"/>
</dbReference>
<dbReference type="PANTHER" id="PTHR21254:SF1">
    <property type="entry name" value="C2 DOMAIN-CONTAINING PROTEIN 3"/>
    <property type="match status" value="1"/>
</dbReference>
<dbReference type="AlphaFoldDB" id="Q4RRK3"/>
<dbReference type="GO" id="GO:0060271">
    <property type="term" value="P:cilium assembly"/>
    <property type="evidence" value="ECO:0007669"/>
    <property type="project" value="TreeGrafter"/>
</dbReference>
<feature type="non-terminal residue" evidence="3">
    <location>
        <position position="382"/>
    </location>
</feature>
<evidence type="ECO:0000259" key="2">
    <source>
        <dbReference type="Pfam" id="PF25339"/>
    </source>
</evidence>
<dbReference type="EMBL" id="CAAE01015002">
    <property type="protein sequence ID" value="CAG08979.1"/>
    <property type="molecule type" value="Genomic_DNA"/>
</dbReference>
<organism evidence="3">
    <name type="scientific">Tetraodon nigroviridis</name>
    <name type="common">Spotted green pufferfish</name>
    <name type="synonym">Chelonodon nigroviridis</name>
    <dbReference type="NCBI Taxonomy" id="99883"/>
    <lineage>
        <taxon>Eukaryota</taxon>
        <taxon>Metazoa</taxon>
        <taxon>Chordata</taxon>
        <taxon>Craniata</taxon>
        <taxon>Vertebrata</taxon>
        <taxon>Euteleostomi</taxon>
        <taxon>Actinopterygii</taxon>
        <taxon>Neopterygii</taxon>
        <taxon>Teleostei</taxon>
        <taxon>Neoteleostei</taxon>
        <taxon>Acanthomorphata</taxon>
        <taxon>Eupercaria</taxon>
        <taxon>Tetraodontiformes</taxon>
        <taxon>Tetradontoidea</taxon>
        <taxon>Tetraodontidae</taxon>
        <taxon>Tetraodon</taxon>
    </lineage>
</organism>
<sequence length="382" mass="42362">SDVSPSTSLPPLVEGQLRCFLRVTVSQVLWTVQKPPSTFVRLRWWGESSNGTHFFPRDGSQVPQKTTKTTARFPIRCGPKQFTSYLTERGNKLRNALVVSTLKGNIPAAALKDSPLPLPKDNILLDSNPNSEPQQSAGDGGLPPEQMTLLSLVRSARVSIDSLTVPEDTTSRKSSSKRKPPQPISSKKCRFLSAKPITLLAVCYRRNSYARLLSYLYKTRKETVNFQRLAPLSQNKVAAGITPSPRRETSCTTQPGDAGRGDLLAESRVNAWSPDIPEIEPPSPPDLQTSSHAARLGAEDERIEEYDASSHLIRPVHLLDLPPHSHQSKLCNLQVIGAQREAMREHVFVIRVEKVKGLMPLQSTVWGEADCYVQYSFCRPGH</sequence>
<dbReference type="GO" id="GO:0061511">
    <property type="term" value="P:centriole elongation"/>
    <property type="evidence" value="ECO:0007669"/>
    <property type="project" value="TreeGrafter"/>
</dbReference>
<feature type="region of interest" description="Disordered" evidence="1">
    <location>
        <begin position="110"/>
        <end position="145"/>
    </location>
</feature>
<dbReference type="KEGG" id="tng:GSTEN00030129G001"/>
<reference evidence="3" key="2">
    <citation type="submission" date="2004-02" db="EMBL/GenBank/DDBJ databases">
        <authorList>
            <consortium name="Genoscope"/>
            <consortium name="Whitehead Institute Centre for Genome Research"/>
        </authorList>
    </citation>
    <scope>NUCLEOTIDE SEQUENCE</scope>
</reference>
<protein>
    <submittedName>
        <fullName evidence="3">(spotted green pufferfish) hypothetical protein</fullName>
    </submittedName>
</protein>
<dbReference type="GO" id="GO:0005814">
    <property type="term" value="C:centriole"/>
    <property type="evidence" value="ECO:0007669"/>
    <property type="project" value="TreeGrafter"/>
</dbReference>
<accession>Q4RRK3</accession>
<proteinExistence type="predicted"/>
<feature type="region of interest" description="Disordered" evidence="1">
    <location>
        <begin position="163"/>
        <end position="187"/>
    </location>
</feature>
<dbReference type="PANTHER" id="PTHR21254">
    <property type="entry name" value="C2 DOMAIN-CONTAINING PROTEIN 3"/>
    <property type="match status" value="1"/>
</dbReference>
<evidence type="ECO:0000313" key="3">
    <source>
        <dbReference type="EMBL" id="CAG08979.1"/>
    </source>
</evidence>
<reference evidence="3" key="1">
    <citation type="journal article" date="2004" name="Nature">
        <title>Genome duplication in the teleost fish Tetraodon nigroviridis reveals the early vertebrate proto-karyotype.</title>
        <authorList>
            <person name="Jaillon O."/>
            <person name="Aury J.-M."/>
            <person name="Brunet F."/>
            <person name="Petit J.-L."/>
            <person name="Stange-Thomann N."/>
            <person name="Mauceli E."/>
            <person name="Bouneau L."/>
            <person name="Fischer C."/>
            <person name="Ozouf-Costaz C."/>
            <person name="Bernot A."/>
            <person name="Nicaud S."/>
            <person name="Jaffe D."/>
            <person name="Fisher S."/>
            <person name="Lutfalla G."/>
            <person name="Dossat C."/>
            <person name="Segurens B."/>
            <person name="Dasilva C."/>
            <person name="Salanoubat M."/>
            <person name="Levy M."/>
            <person name="Boudet N."/>
            <person name="Castellano S."/>
            <person name="Anthouard V."/>
            <person name="Jubin C."/>
            <person name="Castelli V."/>
            <person name="Katinka M."/>
            <person name="Vacherie B."/>
            <person name="Biemont C."/>
            <person name="Skalli Z."/>
            <person name="Cattolico L."/>
            <person name="Poulain J."/>
            <person name="De Berardinis V."/>
            <person name="Cruaud C."/>
            <person name="Duprat S."/>
            <person name="Brottier P."/>
            <person name="Coutanceau J.-P."/>
            <person name="Gouzy J."/>
            <person name="Parra G."/>
            <person name="Lardier G."/>
            <person name="Chapple C."/>
            <person name="McKernan K.J."/>
            <person name="McEwan P."/>
            <person name="Bosak S."/>
            <person name="Kellis M."/>
            <person name="Volff J.-N."/>
            <person name="Guigo R."/>
            <person name="Zody M.C."/>
            <person name="Mesirov J."/>
            <person name="Lindblad-Toh K."/>
            <person name="Birren B."/>
            <person name="Nusbaum C."/>
            <person name="Kahn D."/>
            <person name="Robinson-Rechavi M."/>
            <person name="Laudet V."/>
            <person name="Schachter V."/>
            <person name="Quetier F."/>
            <person name="Saurin W."/>
            <person name="Scarpelli C."/>
            <person name="Wincker P."/>
            <person name="Lander E.S."/>
            <person name="Weissenbach J."/>
            <person name="Roest Crollius H."/>
        </authorList>
    </citation>
    <scope>NUCLEOTIDE SEQUENCE [LARGE SCALE GENOMIC DNA]</scope>
</reference>
<feature type="compositionally biased region" description="Polar residues" evidence="1">
    <location>
        <begin position="125"/>
        <end position="137"/>
    </location>
</feature>
<name>Q4RRK3_TETNG</name>
<dbReference type="GO" id="GO:0071539">
    <property type="term" value="P:protein localization to centrosome"/>
    <property type="evidence" value="ECO:0007669"/>
    <property type="project" value="TreeGrafter"/>
</dbReference>
<dbReference type="GO" id="GO:0034451">
    <property type="term" value="C:centriolar satellite"/>
    <property type="evidence" value="ECO:0007669"/>
    <property type="project" value="TreeGrafter"/>
</dbReference>
<dbReference type="Pfam" id="PF25339">
    <property type="entry name" value="C2_C2CD3_N"/>
    <property type="match status" value="1"/>
</dbReference>
<feature type="domain" description="C2CD3 N-terminal C2" evidence="2">
    <location>
        <begin position="6"/>
        <end position="90"/>
    </location>
</feature>
<feature type="region of interest" description="Disordered" evidence="1">
    <location>
        <begin position="240"/>
        <end position="260"/>
    </location>
</feature>
<comment type="caution">
    <text evidence="3">The sequence shown here is derived from an EMBL/GenBank/DDBJ whole genome shotgun (WGS) entry which is preliminary data.</text>
</comment>
<dbReference type="OrthoDB" id="79771at2759"/>
<gene>
    <name evidence="3" type="ORF">GSTENG00030129001</name>
</gene>